<dbReference type="PANTHER" id="PTHR23206:SF8">
    <property type="entry name" value="ANKYRIN REPEAT AND KH DOMAIN-CONTAINING 1"/>
    <property type="match status" value="1"/>
</dbReference>
<evidence type="ECO:0000313" key="7">
    <source>
        <dbReference type="Proteomes" id="UP001162541"/>
    </source>
</evidence>
<dbReference type="Proteomes" id="UP001162541">
    <property type="component" value="Chromosome 6"/>
</dbReference>
<evidence type="ECO:0000256" key="4">
    <source>
        <dbReference type="SAM" id="Phobius"/>
    </source>
</evidence>
<reference evidence="7" key="1">
    <citation type="journal article" date="2020" name="Curr. Biol.">
        <title>Chromatin organization in early land plants reveals an ancestral association between H3K27me3, transposons, and constitutive heterochromatin.</title>
        <authorList>
            <person name="Montgomery S.A."/>
            <person name="Tanizawa Y."/>
            <person name="Galik B."/>
            <person name="Wang N."/>
            <person name="Ito T."/>
            <person name="Mochizuki T."/>
            <person name="Akimcheva S."/>
            <person name="Bowman J.L."/>
            <person name="Cognat V."/>
            <person name="Marechal-Drouard L."/>
            <person name="Ekker H."/>
            <person name="Hong S.F."/>
            <person name="Kohchi T."/>
            <person name="Lin S.S."/>
            <person name="Liu L.D."/>
            <person name="Nakamura Y."/>
            <person name="Valeeva L.R."/>
            <person name="Shakirov E.V."/>
            <person name="Shippen D.E."/>
            <person name="Wei W.L."/>
            <person name="Yagura M."/>
            <person name="Yamaoka S."/>
            <person name="Yamato K.T."/>
            <person name="Liu C."/>
            <person name="Berger F."/>
        </authorList>
    </citation>
    <scope>NUCLEOTIDE SEQUENCE [LARGE SCALE GENOMIC DNA]</scope>
    <source>
        <strain evidence="7">Tak-1</strain>
    </source>
</reference>
<feature type="repeat" description="ANK" evidence="3">
    <location>
        <begin position="140"/>
        <end position="172"/>
    </location>
</feature>
<dbReference type="Gene3D" id="1.25.40.20">
    <property type="entry name" value="Ankyrin repeat-containing domain"/>
    <property type="match status" value="8"/>
</dbReference>
<feature type="transmembrane region" description="Helical" evidence="4">
    <location>
        <begin position="1751"/>
        <end position="1769"/>
    </location>
</feature>
<feature type="transmembrane region" description="Helical" evidence="4">
    <location>
        <begin position="1714"/>
        <end position="1739"/>
    </location>
</feature>
<keyword evidence="4" id="KW-1133">Transmembrane helix</keyword>
<dbReference type="InterPro" id="IPR036770">
    <property type="entry name" value="Ankyrin_rpt-contain_sf"/>
</dbReference>
<accession>A0AAF6BMP1</accession>
<feature type="repeat" description="ANK" evidence="3">
    <location>
        <begin position="294"/>
        <end position="326"/>
    </location>
</feature>
<keyword evidence="4" id="KW-0472">Membrane</keyword>
<dbReference type="Pfam" id="PF13962">
    <property type="entry name" value="PGG"/>
    <property type="match status" value="1"/>
</dbReference>
<evidence type="ECO:0000256" key="2">
    <source>
        <dbReference type="ARBA" id="ARBA00023043"/>
    </source>
</evidence>
<dbReference type="InterPro" id="IPR002110">
    <property type="entry name" value="Ankyrin_rpt"/>
</dbReference>
<feature type="repeat" description="ANK" evidence="3">
    <location>
        <begin position="528"/>
        <end position="560"/>
    </location>
</feature>
<feature type="repeat" description="ANK" evidence="3">
    <location>
        <begin position="949"/>
        <end position="981"/>
    </location>
</feature>
<dbReference type="Pfam" id="PF12796">
    <property type="entry name" value="Ank_2"/>
    <property type="match status" value="13"/>
</dbReference>
<keyword evidence="1" id="KW-0677">Repeat</keyword>
<dbReference type="InterPro" id="IPR026961">
    <property type="entry name" value="PGG_dom"/>
</dbReference>
<dbReference type="SUPFAM" id="SSF48403">
    <property type="entry name" value="Ankyrin repeat"/>
    <property type="match status" value="5"/>
</dbReference>
<protein>
    <recommendedName>
        <fullName evidence="5">PGG domain-containing protein</fullName>
    </recommendedName>
</protein>
<dbReference type="EMBL" id="AP019871">
    <property type="protein sequence ID" value="BBN13275.1"/>
    <property type="molecule type" value="Genomic_DNA"/>
</dbReference>
<dbReference type="PROSITE" id="PS50088">
    <property type="entry name" value="ANK_REPEAT"/>
    <property type="match status" value="16"/>
</dbReference>
<proteinExistence type="predicted"/>
<evidence type="ECO:0000256" key="3">
    <source>
        <dbReference type="PROSITE-ProRule" id="PRU00023"/>
    </source>
</evidence>
<feature type="repeat" description="ANK" evidence="3">
    <location>
        <begin position="1"/>
        <end position="27"/>
    </location>
</feature>
<feature type="repeat" description="ANK" evidence="3">
    <location>
        <begin position="69"/>
        <end position="101"/>
    </location>
</feature>
<feature type="repeat" description="ANK" evidence="3">
    <location>
        <begin position="668"/>
        <end position="700"/>
    </location>
</feature>
<keyword evidence="2 3" id="KW-0040">ANK repeat</keyword>
<feature type="repeat" description="ANK" evidence="3">
    <location>
        <begin position="600"/>
        <end position="632"/>
    </location>
</feature>
<feature type="repeat" description="ANK" evidence="3">
    <location>
        <begin position="744"/>
        <end position="776"/>
    </location>
</feature>
<evidence type="ECO:0000313" key="6">
    <source>
        <dbReference type="EMBL" id="BBN13275.1"/>
    </source>
</evidence>
<feature type="repeat" description="ANK" evidence="3">
    <location>
        <begin position="408"/>
        <end position="440"/>
    </location>
</feature>
<dbReference type="PROSITE" id="PS50297">
    <property type="entry name" value="ANK_REP_REGION"/>
    <property type="match status" value="13"/>
</dbReference>
<dbReference type="SMART" id="SM00248">
    <property type="entry name" value="ANK"/>
    <property type="match status" value="32"/>
</dbReference>
<feature type="transmembrane region" description="Helical" evidence="4">
    <location>
        <begin position="1670"/>
        <end position="1694"/>
    </location>
</feature>
<gene>
    <name evidence="6" type="ORF">Mp_6g02270</name>
</gene>
<feature type="repeat" description="ANK" evidence="3">
    <location>
        <begin position="375"/>
        <end position="407"/>
    </location>
</feature>
<keyword evidence="4" id="KW-0812">Transmembrane</keyword>
<evidence type="ECO:0000259" key="5">
    <source>
        <dbReference type="Pfam" id="PF13962"/>
    </source>
</evidence>
<feature type="repeat" description="ANK" evidence="3">
    <location>
        <begin position="982"/>
        <end position="1014"/>
    </location>
</feature>
<feature type="domain" description="PGG" evidence="5">
    <location>
        <begin position="1615"/>
        <end position="1735"/>
    </location>
</feature>
<feature type="repeat" description="ANK" evidence="3">
    <location>
        <begin position="217"/>
        <end position="249"/>
    </location>
</feature>
<feature type="repeat" description="ANK" evidence="3">
    <location>
        <begin position="845"/>
        <end position="877"/>
    </location>
</feature>
<dbReference type="InterPro" id="IPR051631">
    <property type="entry name" value="Ankyrin-KH/SAM_domain"/>
</dbReference>
<feature type="repeat" description="ANK" evidence="3">
    <location>
        <begin position="701"/>
        <end position="723"/>
    </location>
</feature>
<name>A0AAF6BMP1_MARPO</name>
<evidence type="ECO:0000256" key="1">
    <source>
        <dbReference type="ARBA" id="ARBA00022737"/>
    </source>
</evidence>
<sequence>MLACKEGHLEISKLLIEKNANMEVSAHGWNCLHFSARYGHHEVSILIIESCRNLIDSAIRGKESQSSMLGFTSLMLASNFGHHDVVELLLDYKANVMMTSEEGWNCLHYAARRCHGETLRLILESHPDSVDSTIQGKLRLGYTPLMLACEFGHEEVVTLLLDYRASVTMSSEEGMNALHYAARFGRFRATKSIVERCAEAINSVTLRLKTTSETQVQNKSSLMFACQYGHVTIVNILLDHRADVMIYSELGWNCIHYAAKGGRPNVLNMIVKERPNLINSLTLSPQTTSTVEVQKKSALMLACQFNRSELVKIFLKYGADFMIYSAEGWNCLHYAARCGHYDVSELLVNACAELINTQTRRSVKKKTINGPSEVKGKTAIMFASQFGHVEVLKTLLKYKADVTLCSEDGWNCLHLAARYGRSDVIRLILDVRADIVDSGSVPSYSSERVTKSALMLACQYGHSGVVSSLLEHKANVMLYSEAGWNCFHYAARWGHFEVSKLIIEACVEIINYGTIRSKGTADLEYINSNRTPLMLACQYGHERIVELLLELKANVRMRTKLGWNCLHYAGRWGHFEVSRLIIKACAEMINDRTENGYLGVVRTTLMLACEYGHEDVVKLLLEHKADVMIFSDYGWNCFHFAARWGRFEVSKLIIEACVGIINIGTLGGDRTGLMLACGSGHEQVVRLLLAHKADVMVYSESGRNCLHYAAESGHSEVSSLLIEEFPQLRDSTIRGAANCPPYDSGKTALMLASQFGKVEVVRTLLSHKADVMLRSEEGCDVLLYAARSDDLKVLELIIEAVVKSVVDASSLWWQRTLIWASEIGHLSVVGMLLKYKIDVTLQNGDGHNCLHLAAKNGHFEFLEAILEKDTEGFVNSTTRAGETSLMLAAQKGDVEVAKILLKYKASVLECNEDGWNCLHFAASQGKVKVMLEILNHPDLEKLVDSKTKAGRTALILAAENGYADVVKLLIHKNCNELLCDDEGFSCLHVAAKYGHREVLSHLLSEEGDEDYWDKECLWLGDIESKIRRLDPNSLLLTSKRLKLMEVRSCCEQLTALHMAGIGHRTAIVAFLERTYFTLALRSRRFLLDPVTTFICYEAQSLNIFNLRVDDFFYGSALSATTELQYPQLEYFQLLEYFRASRKKFMEPVRGLVRCAELEARIGLEENWRQLLGRNHEVEDFVADKADYDGLSTSNLLDLSGMVEANLAVVRYVNARDIIGRTALHYLAATCDCERGKERDGCRIAFLNVLGTPFYDVVAADWRGYTPLHLAAYKKNSAFITMFVTSTCSSEEKRLMYNSKGARIMNVEDSLREAVHEAGGADCEFYQPRNGHIHKCLWQEERDGIIPLHYAVEKYYPDYGDVVERLVKASRLNLITKTSNLESSFTIAMSQGAYLYDSRGNKNGMSRDNILSPGRQHATQPSNMNIECQDNQLSMFKSLEKQAVLSIYDPDVTREERNSIWVELIWSMREILEEQQIDVDERGQMLKEMNETGHCGGLTILHYAAFRGLLNELQHLLGFRELREMVDCPCTVSGQTMMHFAVIEKQTEVLNWLRTESYGRLDEEDKQGRTPYELLLEVLIASSSPELKNCEASLRGEKTIMNYIEKQYRDRQIHVDAGNTALVGAALIASVTFAGWLQPPLGYMEYQQYTFPDSNNPESFAAVQQYSSVRVFWVLNSLSFFFAVATVVCGARAVLPASSTVFISKEVRLIRNWLVRTSILLVISIICVLGAFGAAGFAALPPDSKYQTSMTITSVVGGSTCVVFLFCYFLRLNEIKHWLPSFDGQSIKLWLTGGHRELGSSETCRKSGKSVETKFYALRTAKRRWRNLWGLM</sequence>
<dbReference type="PANTHER" id="PTHR23206">
    <property type="entry name" value="MASK PROTEIN"/>
    <property type="match status" value="1"/>
</dbReference>
<feature type="repeat" description="ANK" evidence="3">
    <location>
        <begin position="880"/>
        <end position="912"/>
    </location>
</feature>
<organism evidence="6 7">
    <name type="scientific">Marchantia polymorpha subsp. ruderalis</name>
    <dbReference type="NCBI Taxonomy" id="1480154"/>
    <lineage>
        <taxon>Eukaryota</taxon>
        <taxon>Viridiplantae</taxon>
        <taxon>Streptophyta</taxon>
        <taxon>Embryophyta</taxon>
        <taxon>Marchantiophyta</taxon>
        <taxon>Marchantiopsida</taxon>
        <taxon>Marchantiidae</taxon>
        <taxon>Marchantiales</taxon>
        <taxon>Marchantiaceae</taxon>
        <taxon>Marchantia</taxon>
    </lineage>
</organism>